<evidence type="ECO:0000313" key="2">
    <source>
        <dbReference type="EMBL" id="MCI2286122.1"/>
    </source>
</evidence>
<organism evidence="2 3">
    <name type="scientific">Colwellia maritima</name>
    <dbReference type="NCBI Taxonomy" id="2912588"/>
    <lineage>
        <taxon>Bacteria</taxon>
        <taxon>Pseudomonadati</taxon>
        <taxon>Pseudomonadota</taxon>
        <taxon>Gammaproteobacteria</taxon>
        <taxon>Alteromonadales</taxon>
        <taxon>Colwelliaceae</taxon>
        <taxon>Colwellia</taxon>
    </lineage>
</organism>
<keyword evidence="3" id="KW-1185">Reference proteome</keyword>
<reference evidence="2" key="1">
    <citation type="submission" date="2022-01" db="EMBL/GenBank/DDBJ databases">
        <title>Colwellia maritima, isolated from seawater.</title>
        <authorList>
            <person name="Kristyanto S."/>
            <person name="Jung J."/>
            <person name="Jeon C.O."/>
        </authorList>
    </citation>
    <scope>NUCLEOTIDE SEQUENCE</scope>
    <source>
        <strain evidence="2">MSW7</strain>
    </source>
</reference>
<sequence>MALITQVEVSNFLNTERVDPWDPAWKAHWPHLCLDFDGENAIGRVDNGRGKTRLCNAIFTILTRDRTLHAETKRLLAPSKKGISSHIRIEVKQQITTGRELFESGVEHYVMGLYGCYDKDITFYLYQGRLSDCPVAFVRNEDESKQIELVTDKQFKEVLKNQKGYQNRNRSEYIEAISLLFDMGFLQQQLNYQKSGGGDGTGNFFSLQNSHPKGEDFSTSFFYEHIAPHLLMDVMGSFAEEDEKHFVDTLVKSSRKVIAVEIKQEKAEQDRDAYNDLFDWLSEANTLIEDYQDDKALLHKQVNLLNHQLAMINRITCKEPLERLVAQIDEELLEDNQVSKNSIANQTFFSRRTMAD</sequence>
<keyword evidence="1" id="KW-0175">Coiled coil</keyword>
<protein>
    <submittedName>
        <fullName evidence="2">Uncharacterized protein</fullName>
    </submittedName>
</protein>
<evidence type="ECO:0000313" key="3">
    <source>
        <dbReference type="Proteomes" id="UP001139646"/>
    </source>
</evidence>
<dbReference type="Proteomes" id="UP001139646">
    <property type="component" value="Unassembled WGS sequence"/>
</dbReference>
<gene>
    <name evidence="2" type="ORF">L3081_25215</name>
</gene>
<dbReference type="RefSeq" id="WP_242289334.1">
    <property type="nucleotide sequence ID" value="NZ_JAKKSL010000007.1"/>
</dbReference>
<dbReference type="EMBL" id="JAKKSL010000007">
    <property type="protein sequence ID" value="MCI2286122.1"/>
    <property type="molecule type" value="Genomic_DNA"/>
</dbReference>
<accession>A0ABS9X8M9</accession>
<feature type="coiled-coil region" evidence="1">
    <location>
        <begin position="281"/>
        <end position="308"/>
    </location>
</feature>
<name>A0ABS9X8M9_9GAMM</name>
<evidence type="ECO:0000256" key="1">
    <source>
        <dbReference type="SAM" id="Coils"/>
    </source>
</evidence>
<proteinExistence type="predicted"/>
<comment type="caution">
    <text evidence="2">The sequence shown here is derived from an EMBL/GenBank/DDBJ whole genome shotgun (WGS) entry which is preliminary data.</text>
</comment>